<dbReference type="EMBL" id="LR899012">
    <property type="protein sequence ID" value="CAD7087391.1"/>
    <property type="molecule type" value="Genomic_DNA"/>
</dbReference>
<name>A0A7R8YZ35_HERIL</name>
<keyword evidence="2" id="KW-1185">Reference proteome</keyword>
<protein>
    <submittedName>
        <fullName evidence="1">Uncharacterized protein</fullName>
    </submittedName>
</protein>
<sequence>MTKVMKKPVEDSGVTKDWLKKVCSFSGIAKRVQDKDLRIRAMIRATMHRAFERQKEQMRKHRERAIRKQAELEKWNLVWDRKKVQRGPEKST</sequence>
<dbReference type="InParanoid" id="A0A7R8YZ35"/>
<reference evidence="1 2" key="1">
    <citation type="submission" date="2020-11" db="EMBL/GenBank/DDBJ databases">
        <authorList>
            <person name="Wallbank WR R."/>
            <person name="Pardo Diaz C."/>
            <person name="Kozak K."/>
            <person name="Martin S."/>
            <person name="Jiggins C."/>
            <person name="Moest M."/>
            <person name="Warren A I."/>
            <person name="Generalovic N T."/>
            <person name="Byers J.R.P. K."/>
            <person name="Montejo-Kovacevich G."/>
            <person name="Yen C E."/>
        </authorList>
    </citation>
    <scope>NUCLEOTIDE SEQUENCE [LARGE SCALE GENOMIC DNA]</scope>
</reference>
<accession>A0A7R8YZ35</accession>
<proteinExistence type="predicted"/>
<dbReference type="Proteomes" id="UP000594454">
    <property type="component" value="Chromosome 4"/>
</dbReference>
<evidence type="ECO:0000313" key="1">
    <source>
        <dbReference type="EMBL" id="CAD7087391.1"/>
    </source>
</evidence>
<gene>
    <name evidence="1" type="ORF">HERILL_LOCUS10102</name>
</gene>
<organism evidence="1 2">
    <name type="scientific">Hermetia illucens</name>
    <name type="common">Black soldier fly</name>
    <dbReference type="NCBI Taxonomy" id="343691"/>
    <lineage>
        <taxon>Eukaryota</taxon>
        <taxon>Metazoa</taxon>
        <taxon>Ecdysozoa</taxon>
        <taxon>Arthropoda</taxon>
        <taxon>Hexapoda</taxon>
        <taxon>Insecta</taxon>
        <taxon>Pterygota</taxon>
        <taxon>Neoptera</taxon>
        <taxon>Endopterygota</taxon>
        <taxon>Diptera</taxon>
        <taxon>Brachycera</taxon>
        <taxon>Stratiomyomorpha</taxon>
        <taxon>Stratiomyidae</taxon>
        <taxon>Hermetiinae</taxon>
        <taxon>Hermetia</taxon>
    </lineage>
</organism>
<dbReference type="AlphaFoldDB" id="A0A7R8YZ35"/>
<evidence type="ECO:0000313" key="2">
    <source>
        <dbReference type="Proteomes" id="UP000594454"/>
    </source>
</evidence>